<evidence type="ECO:0000256" key="5">
    <source>
        <dbReference type="ARBA" id="ARBA00022989"/>
    </source>
</evidence>
<feature type="transmembrane region" description="Helical" evidence="9">
    <location>
        <begin position="336"/>
        <end position="357"/>
    </location>
</feature>
<dbReference type="PROSITE" id="PS51201">
    <property type="entry name" value="RCK_N"/>
    <property type="match status" value="1"/>
</dbReference>
<feature type="domain" description="RCK N-terminal" evidence="10">
    <location>
        <begin position="578"/>
        <end position="719"/>
    </location>
</feature>
<reference evidence="11" key="1">
    <citation type="submission" date="2024-02" db="EMBL/GenBank/DDBJ databases">
        <authorList>
            <consortium name="ELIXIR-Norway"/>
            <consortium name="Elixir Norway"/>
        </authorList>
    </citation>
    <scope>NUCLEOTIDE SEQUENCE</scope>
</reference>
<evidence type="ECO:0000313" key="11">
    <source>
        <dbReference type="EMBL" id="CAK9220453.1"/>
    </source>
</evidence>
<dbReference type="InterPro" id="IPR003148">
    <property type="entry name" value="RCK_N"/>
</dbReference>
<evidence type="ECO:0000256" key="4">
    <source>
        <dbReference type="ARBA" id="ARBA00022692"/>
    </source>
</evidence>
<sequence>MPGLEETNQDAIEQATREILSSGETSDDDSQSPPVSPNGSPKPVIRTSRSSGKLDAATAVFLDPAVPAVRRLNSCPDVTRSWKTSMQSADSSQGRNTEFREIPTRSDSRGLANGFASPGAVNGEALGALASVSFTTAVGDQRRIGNKCLNIQSELRKRASNDGVSLQMGNKFLNIPPDIRKQTIDADTALQQTGNRCLGIQSQLRKQMTDADTLQTGTECLHIQSGLGKETIDADTNLQTGNECPNIQSDLRKQTTAADTSHTGNKCLRTLSDLRKRTMNGVSSDEFGIGRNSESCPTEYSRQSVAEQVSQGCAAPQPLKPSHLQKWNRCYGFQQANCYCASLISMMAVCSFLLLYAHGMQSQVLFLQEELQRLQENAELCPEVDLQLRTERTDIGENNLFDLAIKLTERHIRSFALLLSLLLLASPILCIKYIDDIYRISRSSKSSSYVQNQDSENIDEEVPFSKRLAYRLDVLFSNHSFIKPLALFMATVLLIAVGGMALFGVGGENLADALWRAWTYIADSGNHADSTGIGPRVVSVFISFGGMLIFALMLGLVSDAISEKVDSLRKGKSEVIEHDHTLILGWSDKLGSLLKQLSIANQSIGGGVVVVLSERDKEEMEMDIAKLEFDFKGTSVICRSGSPLILADLKKVSVSKARSIIVLAEVENADQSDARALRVVLSLTGVKEGLRGHVVVEISDLDNEPLVKLVGGGIVETVVAHDVIGRLMIQCARQPGLAQIWEDILGFENAEFYLKRWPQLDGKSFGELLISFPDAIPCGVKVAAKDGKIVLNPRDDYIMCEGDELLVVAEDDDSYAPTQPAEVQRGVLPEYRHYPKIPEKILFCGWRRDIDDMIVVLDAFLAPGSELWMFSEIPITEREKKLLDGDLQFYKLKHLTLVHKEGNAVIRRHLEMLPLETFDSILILADEALEDSVVKADSRSLATLLLIRDIQSKRMPDREERAIQVRQTGSTQSTWIREMQQASYQSIIISEILDSRTKNLVSVSKIGDYVLSNELVSMALAMVAEDKQINRVLEELFAEEGNEMYIRPAELYLFDQEELSFYEVMVRARQRNEVVIGYRLATMDHAIINPPNKNVRIAWTIFDIFIVLSEEE</sequence>
<evidence type="ECO:0000256" key="2">
    <source>
        <dbReference type="ARBA" id="ARBA00008577"/>
    </source>
</evidence>
<evidence type="ECO:0000256" key="1">
    <source>
        <dbReference type="ARBA" id="ARBA00004127"/>
    </source>
</evidence>
<comment type="similarity">
    <text evidence="2">Belongs to the castor/pollux (TC 1.A.1.23) family.</text>
</comment>
<feature type="transmembrane region" description="Helical" evidence="9">
    <location>
        <begin position="540"/>
        <end position="562"/>
    </location>
</feature>
<dbReference type="SUPFAM" id="SSF81324">
    <property type="entry name" value="Voltage-gated potassium channels"/>
    <property type="match status" value="1"/>
</dbReference>
<keyword evidence="4 9" id="KW-0812">Transmembrane</keyword>
<dbReference type="InterPro" id="IPR044849">
    <property type="entry name" value="CASTOR/POLLUX/SYM8-like"/>
</dbReference>
<evidence type="ECO:0000256" key="6">
    <source>
        <dbReference type="ARBA" id="ARBA00023065"/>
    </source>
</evidence>
<dbReference type="Pfam" id="PF06241">
    <property type="entry name" value="Castor_Poll_mid"/>
    <property type="match status" value="1"/>
</dbReference>
<dbReference type="InterPro" id="IPR010420">
    <property type="entry name" value="CASTOR/POLLUX/SYM8_dom"/>
</dbReference>
<feature type="compositionally biased region" description="Polar residues" evidence="8">
    <location>
        <begin position="83"/>
        <end position="96"/>
    </location>
</feature>
<evidence type="ECO:0000256" key="9">
    <source>
        <dbReference type="SAM" id="Phobius"/>
    </source>
</evidence>
<dbReference type="Proteomes" id="UP001497512">
    <property type="component" value="Chromosome 3"/>
</dbReference>
<organism evidence="11 12">
    <name type="scientific">Sphagnum troendelagicum</name>
    <dbReference type="NCBI Taxonomy" id="128251"/>
    <lineage>
        <taxon>Eukaryota</taxon>
        <taxon>Viridiplantae</taxon>
        <taxon>Streptophyta</taxon>
        <taxon>Embryophyta</taxon>
        <taxon>Bryophyta</taxon>
        <taxon>Sphagnophytina</taxon>
        <taxon>Sphagnopsida</taxon>
        <taxon>Sphagnales</taxon>
        <taxon>Sphagnaceae</taxon>
        <taxon>Sphagnum</taxon>
    </lineage>
</organism>
<evidence type="ECO:0000259" key="10">
    <source>
        <dbReference type="PROSITE" id="PS51201"/>
    </source>
</evidence>
<keyword evidence="12" id="KW-1185">Reference proteome</keyword>
<evidence type="ECO:0000313" key="12">
    <source>
        <dbReference type="Proteomes" id="UP001497512"/>
    </source>
</evidence>
<dbReference type="PANTHER" id="PTHR31563:SF10">
    <property type="entry name" value="ION CHANNEL POLLUX-RELATED"/>
    <property type="match status" value="1"/>
</dbReference>
<keyword evidence="6" id="KW-0406">Ion transport</keyword>
<dbReference type="EMBL" id="OZ019895">
    <property type="protein sequence ID" value="CAK9220453.1"/>
    <property type="molecule type" value="Genomic_DNA"/>
</dbReference>
<feature type="transmembrane region" description="Helical" evidence="9">
    <location>
        <begin position="485"/>
        <end position="505"/>
    </location>
</feature>
<dbReference type="PANTHER" id="PTHR31563">
    <property type="entry name" value="ION CHANNEL POLLUX-RELATED"/>
    <property type="match status" value="1"/>
</dbReference>
<feature type="region of interest" description="Disordered" evidence="8">
    <location>
        <begin position="1"/>
        <end position="51"/>
    </location>
</feature>
<evidence type="ECO:0000256" key="8">
    <source>
        <dbReference type="SAM" id="MobiDB-lite"/>
    </source>
</evidence>
<evidence type="ECO:0000256" key="7">
    <source>
        <dbReference type="ARBA" id="ARBA00023136"/>
    </source>
</evidence>
<keyword evidence="3" id="KW-0813">Transport</keyword>
<accession>A0ABP0UHL9</accession>
<keyword evidence="5 9" id="KW-1133">Transmembrane helix</keyword>
<proteinExistence type="inferred from homology"/>
<feature type="region of interest" description="Disordered" evidence="8">
    <location>
        <begin position="83"/>
        <end position="103"/>
    </location>
</feature>
<evidence type="ECO:0000256" key="3">
    <source>
        <dbReference type="ARBA" id="ARBA00022448"/>
    </source>
</evidence>
<protein>
    <recommendedName>
        <fullName evidence="10">RCK N-terminal domain-containing protein</fullName>
    </recommendedName>
</protein>
<comment type="subcellular location">
    <subcellularLocation>
        <location evidence="1">Endomembrane system</location>
        <topology evidence="1">Multi-pass membrane protein</topology>
    </subcellularLocation>
</comment>
<name>A0ABP0UHL9_9BRYO</name>
<feature type="transmembrane region" description="Helical" evidence="9">
    <location>
        <begin position="415"/>
        <end position="434"/>
    </location>
</feature>
<gene>
    <name evidence="11" type="ORF">CSSPTR1EN2_LOCUS15464</name>
</gene>
<dbReference type="Gene3D" id="3.40.50.720">
    <property type="entry name" value="NAD(P)-binding Rossmann-like Domain"/>
    <property type="match status" value="1"/>
</dbReference>
<keyword evidence="7 9" id="KW-0472">Membrane</keyword>